<dbReference type="AlphaFoldDB" id="A0A6A7B4Z5"/>
<keyword evidence="3" id="KW-1185">Reference proteome</keyword>
<feature type="transmembrane region" description="Helical" evidence="1">
    <location>
        <begin position="15"/>
        <end position="38"/>
    </location>
</feature>
<keyword evidence="1" id="KW-1133">Transmembrane helix</keyword>
<proteinExistence type="predicted"/>
<reference evidence="2" key="1">
    <citation type="submission" date="2020-01" db="EMBL/GenBank/DDBJ databases">
        <authorList>
            <consortium name="DOE Joint Genome Institute"/>
            <person name="Haridas S."/>
            <person name="Albert R."/>
            <person name="Binder M."/>
            <person name="Bloem J."/>
            <person name="Labutti K."/>
            <person name="Salamov A."/>
            <person name="Andreopoulos B."/>
            <person name="Baker S.E."/>
            <person name="Barry K."/>
            <person name="Bills G."/>
            <person name="Bluhm B.H."/>
            <person name="Cannon C."/>
            <person name="Castanera R."/>
            <person name="Culley D.E."/>
            <person name="Daum C."/>
            <person name="Ezra D."/>
            <person name="Gonzalez J.B."/>
            <person name="Henrissat B."/>
            <person name="Kuo A."/>
            <person name="Liang C."/>
            <person name="Lipzen A."/>
            <person name="Lutzoni F."/>
            <person name="Magnuson J."/>
            <person name="Mondo S."/>
            <person name="Nolan M."/>
            <person name="Ohm R."/>
            <person name="Pangilinan J."/>
            <person name="Park H.-J."/>
            <person name="Ramirez L."/>
            <person name="Alfaro M."/>
            <person name="Sun H."/>
            <person name="Tritt A."/>
            <person name="Yoshinaga Y."/>
            <person name="Zwiers L.-H."/>
            <person name="Turgeon B.G."/>
            <person name="Goodwin S.B."/>
            <person name="Spatafora J.W."/>
            <person name="Crous P.W."/>
            <person name="Grigoriev I.V."/>
        </authorList>
    </citation>
    <scope>NUCLEOTIDE SEQUENCE</scope>
    <source>
        <strain evidence="2">IPT5</strain>
    </source>
</reference>
<dbReference type="Proteomes" id="UP000799423">
    <property type="component" value="Unassembled WGS sequence"/>
</dbReference>
<sequence>MAPHFLGHNNKGWRLWLSLAHAAALLISAIALAPILFLSPTTPAHTFILLLIIPLHSFDTALFDEISIRETSGPSDPSSSRGIPRPSHLSWACEGLAEISSIPQSVENLLRVFCESMYKDYTDAMGQDVMERSQFDLREWKALTVLADLVKDKLVLTSEVYDFIMGYTWNTVGPDRMKTIEETLKEHGVDWKVTSCRVQDTLVRAICFAT</sequence>
<organism evidence="2 3">
    <name type="scientific">Plenodomus tracheiphilus IPT5</name>
    <dbReference type="NCBI Taxonomy" id="1408161"/>
    <lineage>
        <taxon>Eukaryota</taxon>
        <taxon>Fungi</taxon>
        <taxon>Dikarya</taxon>
        <taxon>Ascomycota</taxon>
        <taxon>Pezizomycotina</taxon>
        <taxon>Dothideomycetes</taxon>
        <taxon>Pleosporomycetidae</taxon>
        <taxon>Pleosporales</taxon>
        <taxon>Pleosporineae</taxon>
        <taxon>Leptosphaeriaceae</taxon>
        <taxon>Plenodomus</taxon>
    </lineage>
</organism>
<evidence type="ECO:0000313" key="3">
    <source>
        <dbReference type="Proteomes" id="UP000799423"/>
    </source>
</evidence>
<evidence type="ECO:0000313" key="2">
    <source>
        <dbReference type="EMBL" id="KAF2849429.1"/>
    </source>
</evidence>
<name>A0A6A7B4Z5_9PLEO</name>
<gene>
    <name evidence="2" type="ORF">T440DRAFT_479970</name>
</gene>
<accession>A0A6A7B4Z5</accession>
<protein>
    <submittedName>
        <fullName evidence="2">Uncharacterized protein</fullName>
    </submittedName>
</protein>
<dbReference type="EMBL" id="MU006311">
    <property type="protein sequence ID" value="KAF2849429.1"/>
    <property type="molecule type" value="Genomic_DNA"/>
</dbReference>
<keyword evidence="1" id="KW-0812">Transmembrane</keyword>
<evidence type="ECO:0000256" key="1">
    <source>
        <dbReference type="SAM" id="Phobius"/>
    </source>
</evidence>
<keyword evidence="1" id="KW-0472">Membrane</keyword>